<organism evidence="1">
    <name type="scientific">viral metagenome</name>
    <dbReference type="NCBI Taxonomy" id="1070528"/>
    <lineage>
        <taxon>unclassified sequences</taxon>
        <taxon>metagenomes</taxon>
        <taxon>organismal metagenomes</taxon>
    </lineage>
</organism>
<dbReference type="AlphaFoldDB" id="A0A6C0AEI1"/>
<accession>A0A6C0AEI1</accession>
<sequence>MNYYLIENSTGFVSEIRSIFENNGRLKFIIQKSAVRQNGKWTKPPIRFLDSEIEIFEVPVGYTLSPVD</sequence>
<dbReference type="EMBL" id="MN740594">
    <property type="protein sequence ID" value="QHS78086.1"/>
    <property type="molecule type" value="Genomic_DNA"/>
</dbReference>
<proteinExistence type="predicted"/>
<reference evidence="1" key="1">
    <citation type="journal article" date="2020" name="Nature">
        <title>Giant virus diversity and host interactions through global metagenomics.</title>
        <authorList>
            <person name="Schulz F."/>
            <person name="Roux S."/>
            <person name="Paez-Espino D."/>
            <person name="Jungbluth S."/>
            <person name="Walsh D.A."/>
            <person name="Denef V.J."/>
            <person name="McMahon K.D."/>
            <person name="Konstantinidis K.T."/>
            <person name="Eloe-Fadrosh E.A."/>
            <person name="Kyrpides N.C."/>
            <person name="Woyke T."/>
        </authorList>
    </citation>
    <scope>NUCLEOTIDE SEQUENCE</scope>
    <source>
        <strain evidence="1">GVMAG-S-1021933-23</strain>
    </source>
</reference>
<evidence type="ECO:0000313" key="1">
    <source>
        <dbReference type="EMBL" id="QHS78086.1"/>
    </source>
</evidence>
<protein>
    <submittedName>
        <fullName evidence="1">Uncharacterized protein</fullName>
    </submittedName>
</protein>
<name>A0A6C0AEI1_9ZZZZ</name>